<dbReference type="PANTHER" id="PTHR38011:SF7">
    <property type="entry name" value="2,5-DIAMINO-6-RIBOSYLAMINO-4(3H)-PYRIMIDINONE 5'-PHOSPHATE REDUCTASE"/>
    <property type="match status" value="1"/>
</dbReference>
<evidence type="ECO:0000256" key="4">
    <source>
        <dbReference type="ARBA" id="ARBA00012851"/>
    </source>
</evidence>
<sequence>MNPTPPEYLPWTASDFDFLAPHLPPPPPLSPSTTPTKPHLTLTYATSLDSMLAARPGVRTTLSGPATKTMTHYLRSKHSAILIGAGTALADDPGLNCRLAGAADGDDPLRWQPRPVILDPRGRWDVEGSKVLQLAQEGRARAPWVVTDLAFVDDAKAEALEAVGGAVIALATEEEGGEGGGLRFGWGDLLGVLASRGVGSVMVEGGAGVINGLLEERGEGWVDAVVVTVAPRWLGKGGVAVAPVKDGGEGAAAELRGAKWVQMGEDVVVCGTLA</sequence>
<evidence type="ECO:0000256" key="10">
    <source>
        <dbReference type="ARBA" id="ARBA00031630"/>
    </source>
</evidence>
<evidence type="ECO:0000256" key="11">
    <source>
        <dbReference type="ARBA" id="ARBA00047550"/>
    </source>
</evidence>
<gene>
    <name evidence="14" type="primary">RIB7</name>
    <name evidence="14" type="ORF">VE01_00588</name>
</gene>
<dbReference type="GO" id="GO:0008703">
    <property type="term" value="F:5-amino-6-(5-phosphoribosylamino)uracil reductase activity"/>
    <property type="evidence" value="ECO:0007669"/>
    <property type="project" value="InterPro"/>
</dbReference>
<comment type="function">
    <text evidence="1">Catalyzes an early step in riboflavin biosynthesis, the NADPH-dependent reduction of the ribose side chain of 2,5-diamino-6-ribosylamino-4(3H)-pyrimidinone 5'-phosphate, yielding 2,5-diamino-6-ribitylamino-4(3H)-pyrimidinone 5'-phosphate.</text>
</comment>
<name>A0A2P2SWM6_9PEZI</name>
<dbReference type="RefSeq" id="XP_018134983.1">
    <property type="nucleotide sequence ID" value="XM_018270116.2"/>
</dbReference>
<organism evidence="14 15">
    <name type="scientific">Pseudogymnoascus verrucosus</name>
    <dbReference type="NCBI Taxonomy" id="342668"/>
    <lineage>
        <taxon>Eukaryota</taxon>
        <taxon>Fungi</taxon>
        <taxon>Dikarya</taxon>
        <taxon>Ascomycota</taxon>
        <taxon>Pezizomycotina</taxon>
        <taxon>Leotiomycetes</taxon>
        <taxon>Thelebolales</taxon>
        <taxon>Thelebolaceae</taxon>
        <taxon>Pseudogymnoascus</taxon>
    </lineage>
</organism>
<dbReference type="Proteomes" id="UP000091956">
    <property type="component" value="Unassembled WGS sequence"/>
</dbReference>
<dbReference type="InterPro" id="IPR002734">
    <property type="entry name" value="RibDG_C"/>
</dbReference>
<reference evidence="15" key="2">
    <citation type="journal article" date="2018" name="Nat. Commun.">
        <title>Extreme sensitivity to ultraviolet light in the fungal pathogen causing white-nose syndrome of bats.</title>
        <authorList>
            <person name="Palmer J.M."/>
            <person name="Drees K.P."/>
            <person name="Foster J.T."/>
            <person name="Lindner D.L."/>
        </authorList>
    </citation>
    <scope>NUCLEOTIDE SEQUENCE [LARGE SCALE GENOMIC DNA]</scope>
    <source>
        <strain evidence="15">UAMH 10579</strain>
    </source>
</reference>
<comment type="catalytic activity">
    <reaction evidence="11">
        <text>2,5-diamino-6-(1-D-ribitylamino)pyrimidin-4(3H)-one 5'-phosphate + NAD(+) = 2,5-diamino-6-(1-D-ribosylamino)pyrimidin-4(3H)-one 5'-phosphate + NADH + H(+)</text>
        <dbReference type="Rhea" id="RHEA:27274"/>
        <dbReference type="ChEBI" id="CHEBI:15378"/>
        <dbReference type="ChEBI" id="CHEBI:57540"/>
        <dbReference type="ChEBI" id="CHEBI:57945"/>
        <dbReference type="ChEBI" id="CHEBI:58890"/>
        <dbReference type="ChEBI" id="CHEBI:59545"/>
        <dbReference type="EC" id="1.1.1.302"/>
    </reaction>
</comment>
<evidence type="ECO:0000256" key="7">
    <source>
        <dbReference type="ARBA" id="ARBA00022857"/>
    </source>
</evidence>
<evidence type="ECO:0000313" key="15">
    <source>
        <dbReference type="Proteomes" id="UP000091956"/>
    </source>
</evidence>
<evidence type="ECO:0000259" key="13">
    <source>
        <dbReference type="Pfam" id="PF01872"/>
    </source>
</evidence>
<evidence type="ECO:0000256" key="5">
    <source>
        <dbReference type="ARBA" id="ARBA00015035"/>
    </source>
</evidence>
<dbReference type="GeneID" id="28833974"/>
<dbReference type="AlphaFoldDB" id="A0A2P2SWM6"/>
<comment type="similarity">
    <text evidence="3">Belongs to the HTP reductase family.</text>
</comment>
<keyword evidence="6" id="KW-0686">Riboflavin biosynthesis</keyword>
<evidence type="ECO:0000256" key="3">
    <source>
        <dbReference type="ARBA" id="ARBA00009723"/>
    </source>
</evidence>
<evidence type="ECO:0000256" key="9">
    <source>
        <dbReference type="ARBA" id="ARBA00030073"/>
    </source>
</evidence>
<dbReference type="OrthoDB" id="5432at2759"/>
<dbReference type="SUPFAM" id="SSF53597">
    <property type="entry name" value="Dihydrofolate reductase-like"/>
    <property type="match status" value="1"/>
</dbReference>
<comment type="pathway">
    <text evidence="2">Cofactor biosynthesis; riboflavin biosynthesis.</text>
</comment>
<evidence type="ECO:0000256" key="6">
    <source>
        <dbReference type="ARBA" id="ARBA00022619"/>
    </source>
</evidence>
<keyword evidence="8" id="KW-0560">Oxidoreductase</keyword>
<dbReference type="InterPro" id="IPR050765">
    <property type="entry name" value="Riboflavin_Biosynth_HTPR"/>
</dbReference>
<keyword evidence="7" id="KW-0521">NADP</keyword>
<dbReference type="EMBL" id="KV460206">
    <property type="protein sequence ID" value="OBU01251.1"/>
    <property type="molecule type" value="Genomic_DNA"/>
</dbReference>
<proteinExistence type="inferred from homology"/>
<evidence type="ECO:0000256" key="1">
    <source>
        <dbReference type="ARBA" id="ARBA00003555"/>
    </source>
</evidence>
<evidence type="ECO:0000256" key="2">
    <source>
        <dbReference type="ARBA" id="ARBA00005104"/>
    </source>
</evidence>
<dbReference type="EC" id="1.1.1.302" evidence="4"/>
<keyword evidence="15" id="KW-1185">Reference proteome</keyword>
<comment type="catalytic activity">
    <reaction evidence="12">
        <text>2,5-diamino-6-(1-D-ribitylamino)pyrimidin-4(3H)-one 5'-phosphate + NADP(+) = 2,5-diamino-6-(1-D-ribosylamino)pyrimidin-4(3H)-one 5'-phosphate + NADPH + H(+)</text>
        <dbReference type="Rhea" id="RHEA:27278"/>
        <dbReference type="ChEBI" id="CHEBI:15378"/>
        <dbReference type="ChEBI" id="CHEBI:57783"/>
        <dbReference type="ChEBI" id="CHEBI:58349"/>
        <dbReference type="ChEBI" id="CHEBI:58890"/>
        <dbReference type="ChEBI" id="CHEBI:59545"/>
        <dbReference type="EC" id="1.1.1.302"/>
    </reaction>
</comment>
<dbReference type="Gene3D" id="3.40.430.10">
    <property type="entry name" value="Dihydrofolate Reductase, subunit A"/>
    <property type="match status" value="1"/>
</dbReference>
<dbReference type="STRING" id="342668.A0A2P2SWM6"/>
<dbReference type="PANTHER" id="PTHR38011">
    <property type="entry name" value="DIHYDROFOLATE REDUCTASE FAMILY PROTEIN (AFU_ORTHOLOGUE AFUA_8G06820)"/>
    <property type="match status" value="1"/>
</dbReference>
<accession>A0A2P2SWM6</accession>
<evidence type="ECO:0000313" key="14">
    <source>
        <dbReference type="EMBL" id="OBU01251.1"/>
    </source>
</evidence>
<dbReference type="InterPro" id="IPR024072">
    <property type="entry name" value="DHFR-like_dom_sf"/>
</dbReference>
<evidence type="ECO:0000256" key="8">
    <source>
        <dbReference type="ARBA" id="ARBA00023002"/>
    </source>
</evidence>
<evidence type="ECO:0000256" key="12">
    <source>
        <dbReference type="ARBA" id="ARBA00049020"/>
    </source>
</evidence>
<dbReference type="GO" id="GO:0009231">
    <property type="term" value="P:riboflavin biosynthetic process"/>
    <property type="evidence" value="ECO:0007669"/>
    <property type="project" value="UniProtKB-KW"/>
</dbReference>
<protein>
    <recommendedName>
        <fullName evidence="5">2,5-diamino-6-ribosylamino-4(3H)-pyrimidinone 5'-phosphate reductase</fullName>
        <ecNumber evidence="4">1.1.1.302</ecNumber>
    </recommendedName>
    <alternativeName>
        <fullName evidence="10">2,5-diamino-6-(5-phospho-D-ribosylamino)pyrimidin-4(3H)-one reductase</fullName>
    </alternativeName>
    <alternativeName>
        <fullName evidence="9">2,5-diamino-6-ribitylamino-4(3H)-pyrimidinone 5'-phosphate synthase</fullName>
    </alternativeName>
</protein>
<dbReference type="Pfam" id="PF01872">
    <property type="entry name" value="RibD_C"/>
    <property type="match status" value="1"/>
</dbReference>
<feature type="domain" description="Bacterial bifunctional deaminase-reductase C-terminal" evidence="13">
    <location>
        <begin position="38"/>
        <end position="269"/>
    </location>
</feature>
<reference evidence="14 15" key="1">
    <citation type="submission" date="2016-03" db="EMBL/GenBank/DDBJ databases">
        <title>Comparative genomics of Pseudogymnoascus destructans, the fungus causing white-nose syndrome of bats.</title>
        <authorList>
            <person name="Palmer J.M."/>
            <person name="Drees K.P."/>
            <person name="Foster J.T."/>
            <person name="Lindner D.L."/>
        </authorList>
    </citation>
    <scope>NUCLEOTIDE SEQUENCE [LARGE SCALE GENOMIC DNA]</scope>
    <source>
        <strain evidence="14 15">UAMH 10579</strain>
    </source>
</reference>